<dbReference type="AlphaFoldDB" id="A0A0D8FQN8"/>
<sequence length="65" mass="7195">MSLGQLVWLSLAVLIVGWIAVTQLSSGRLPTVKMIAFGFLDSWLGRAIMLAGWAELGWHLFCQHP</sequence>
<keyword evidence="1" id="KW-0472">Membrane</keyword>
<feature type="transmembrane region" description="Helical" evidence="1">
    <location>
        <begin position="6"/>
        <end position="24"/>
    </location>
</feature>
<evidence type="ECO:0000313" key="2">
    <source>
        <dbReference type="EMBL" id="KJE75600.1"/>
    </source>
</evidence>
<accession>A0A0D8FQN8</accession>
<keyword evidence="1" id="KW-1133">Transmembrane helix</keyword>
<keyword evidence="3" id="KW-1185">Reference proteome</keyword>
<dbReference type="RefSeq" id="WP_035391204.1">
    <property type="nucleotide sequence ID" value="NZ_JQKF01000040.1"/>
</dbReference>
<dbReference type="GeneID" id="78373685"/>
<proteinExistence type="predicted"/>
<evidence type="ECO:0000256" key="1">
    <source>
        <dbReference type="SAM" id="Phobius"/>
    </source>
</evidence>
<protein>
    <submittedName>
        <fullName evidence="2">Uncharacterized protein</fullName>
    </submittedName>
</protein>
<gene>
    <name evidence="2" type="ORF">FEAC_26820</name>
</gene>
<dbReference type="EMBL" id="JXUW01000035">
    <property type="protein sequence ID" value="KJE75600.1"/>
    <property type="molecule type" value="Genomic_DNA"/>
</dbReference>
<organism evidence="2 3">
    <name type="scientific">Ferrimicrobium acidiphilum DSM 19497</name>
    <dbReference type="NCBI Taxonomy" id="1121877"/>
    <lineage>
        <taxon>Bacteria</taxon>
        <taxon>Bacillati</taxon>
        <taxon>Actinomycetota</taxon>
        <taxon>Acidimicrobiia</taxon>
        <taxon>Acidimicrobiales</taxon>
        <taxon>Acidimicrobiaceae</taxon>
        <taxon>Ferrimicrobium</taxon>
    </lineage>
</organism>
<comment type="caution">
    <text evidence="2">The sequence shown here is derived from an EMBL/GenBank/DDBJ whole genome shotgun (WGS) entry which is preliminary data.</text>
</comment>
<evidence type="ECO:0000313" key="3">
    <source>
        <dbReference type="Proteomes" id="UP000032336"/>
    </source>
</evidence>
<reference evidence="2 3" key="1">
    <citation type="submission" date="2015-01" db="EMBL/GenBank/DDBJ databases">
        <title>Draft genome of the acidophilic iron oxidizer Ferrimicrobium acidiphilum strain T23.</title>
        <authorList>
            <person name="Poehlein A."/>
            <person name="Eisen S."/>
            <person name="Schloemann M."/>
            <person name="Johnson B.D."/>
            <person name="Daniel R."/>
            <person name="Muehling M."/>
        </authorList>
    </citation>
    <scope>NUCLEOTIDE SEQUENCE [LARGE SCALE GENOMIC DNA]</scope>
    <source>
        <strain evidence="2 3">T23</strain>
    </source>
</reference>
<dbReference type="Proteomes" id="UP000032336">
    <property type="component" value="Unassembled WGS sequence"/>
</dbReference>
<keyword evidence="1" id="KW-0812">Transmembrane</keyword>
<name>A0A0D8FQN8_9ACTN</name>